<keyword evidence="6" id="KW-1133">Transmembrane helix</keyword>
<evidence type="ECO:0000256" key="2">
    <source>
        <dbReference type="ARBA" id="ARBA00022737"/>
    </source>
</evidence>
<feature type="domain" description="Cytochrome c-type biogenesis protein H TPR" evidence="7">
    <location>
        <begin position="143"/>
        <end position="257"/>
    </location>
</feature>
<organism evidence="8 9">
    <name type="scientific">Rhizobium oryziradicis</name>
    <dbReference type="NCBI Taxonomy" id="1867956"/>
    <lineage>
        <taxon>Bacteria</taxon>
        <taxon>Pseudomonadati</taxon>
        <taxon>Pseudomonadota</taxon>
        <taxon>Alphaproteobacteria</taxon>
        <taxon>Hyphomicrobiales</taxon>
        <taxon>Rhizobiaceae</taxon>
        <taxon>Rhizobium/Agrobacterium group</taxon>
        <taxon>Rhizobium</taxon>
    </lineage>
</organism>
<evidence type="ECO:0000256" key="3">
    <source>
        <dbReference type="ARBA" id="ARBA00022748"/>
    </source>
</evidence>
<gene>
    <name evidence="8" type="ORF">BJF95_14280</name>
</gene>
<dbReference type="RefSeq" id="WP_075637590.1">
    <property type="nucleotide sequence ID" value="NZ_MKIM01000018.1"/>
</dbReference>
<dbReference type="InterPro" id="IPR017560">
    <property type="entry name" value="Cyt_c_biogenesis_CcmI"/>
</dbReference>
<evidence type="ECO:0000313" key="9">
    <source>
        <dbReference type="Proteomes" id="UP000186894"/>
    </source>
</evidence>
<reference evidence="8 9" key="1">
    <citation type="submission" date="2016-09" db="EMBL/GenBank/DDBJ databases">
        <title>Rhizobium oryziradicis sp. nov., isolated from the root of rice.</title>
        <authorList>
            <person name="Zhao J."/>
            <person name="Zhang X."/>
        </authorList>
    </citation>
    <scope>NUCLEOTIDE SEQUENCE [LARGE SCALE GENOMIC DNA]</scope>
    <source>
        <strain evidence="8 9">N19</strain>
    </source>
</reference>
<dbReference type="PANTHER" id="PTHR47870:SF1">
    <property type="entry name" value="CYTOCHROME C-TYPE BIOGENESIS PROTEIN CCMH"/>
    <property type="match status" value="1"/>
</dbReference>
<comment type="subcellular location">
    <subcellularLocation>
        <location evidence="1">Cell envelope</location>
    </subcellularLocation>
</comment>
<dbReference type="GO" id="GO:0030313">
    <property type="term" value="C:cell envelope"/>
    <property type="evidence" value="ECO:0007669"/>
    <property type="project" value="UniProtKB-SubCell"/>
</dbReference>
<keyword evidence="6" id="KW-0472">Membrane</keyword>
<keyword evidence="6" id="KW-0812">Transmembrane</keyword>
<evidence type="ECO:0000256" key="5">
    <source>
        <dbReference type="SAM" id="MobiDB-lite"/>
    </source>
</evidence>
<dbReference type="EMBL" id="MKIM01000018">
    <property type="protein sequence ID" value="OLP46853.1"/>
    <property type="molecule type" value="Genomic_DNA"/>
</dbReference>
<name>A0A1Q8ZY00_9HYPH</name>
<dbReference type="NCBIfam" id="TIGR03142">
    <property type="entry name" value="cytochro_ccmI"/>
    <property type="match status" value="1"/>
</dbReference>
<dbReference type="InterPro" id="IPR011990">
    <property type="entry name" value="TPR-like_helical_dom_sf"/>
</dbReference>
<feature type="region of interest" description="Disordered" evidence="5">
    <location>
        <begin position="269"/>
        <end position="301"/>
    </location>
</feature>
<proteinExistence type="predicted"/>
<comment type="caution">
    <text evidence="8">The sequence shown here is derived from an EMBL/GenBank/DDBJ whole genome shotgun (WGS) entry which is preliminary data.</text>
</comment>
<dbReference type="Pfam" id="PF23914">
    <property type="entry name" value="TPR_CcmH_CycH"/>
    <property type="match status" value="1"/>
</dbReference>
<dbReference type="InterPro" id="IPR051263">
    <property type="entry name" value="C-type_cytochrome_biogenesis"/>
</dbReference>
<dbReference type="STRING" id="1867956.BJF95_14280"/>
<evidence type="ECO:0000256" key="6">
    <source>
        <dbReference type="SAM" id="Phobius"/>
    </source>
</evidence>
<dbReference type="AlphaFoldDB" id="A0A1Q8ZY00"/>
<dbReference type="GO" id="GO:0017004">
    <property type="term" value="P:cytochrome complex assembly"/>
    <property type="evidence" value="ECO:0007669"/>
    <property type="project" value="UniProtKB-KW"/>
</dbReference>
<dbReference type="InterPro" id="IPR019734">
    <property type="entry name" value="TPR_rpt"/>
</dbReference>
<dbReference type="Proteomes" id="UP000186894">
    <property type="component" value="Unassembled WGS sequence"/>
</dbReference>
<evidence type="ECO:0000256" key="1">
    <source>
        <dbReference type="ARBA" id="ARBA00004196"/>
    </source>
</evidence>
<keyword evidence="3" id="KW-0201">Cytochrome c-type biogenesis</keyword>
<feature type="transmembrane region" description="Helical" evidence="6">
    <location>
        <begin position="92"/>
        <end position="113"/>
    </location>
</feature>
<keyword evidence="4" id="KW-0802">TPR repeat</keyword>
<dbReference type="SMART" id="SM00028">
    <property type="entry name" value="TPR"/>
    <property type="match status" value="3"/>
</dbReference>
<keyword evidence="2" id="KW-0677">Repeat</keyword>
<evidence type="ECO:0000259" key="7">
    <source>
        <dbReference type="Pfam" id="PF23914"/>
    </source>
</evidence>
<sequence>MLFWIVIALLTFAVAASFLLPLIRSGLRAEVQARDGAMAVYRDQLQELERDKAASLITAQEADYARTEIARRLLSAESGLEVSQTQQSSRHIWAQGFVVLLVPVLGLGLYLLLGSPGLPSQPLTARLAEPGNDINLLIAKAERHLMENPDDGPGWDVLAPIYLRQNRIGDAQLAYQNAIRLSGETPERLNGLAEAMVLQNDGVITDDARDLFQRSQVLQANNPRAQYYLALALEQSGKREEALAAFKKIAADSPADAPWQPLVARHIAQNGGAPVNPNASRNSGPAPPGNPDAAAVAAAQSMSDADRQKMIAGMVASLDAKLQADPHNFEGWMRLVRSYVMLKDQAKAMAALKTALKTFPADSNEGKQLIDAAKALGLSVDEVMK</sequence>
<dbReference type="PANTHER" id="PTHR47870">
    <property type="entry name" value="CYTOCHROME C-TYPE BIOGENESIS PROTEIN CCMH"/>
    <property type="match status" value="1"/>
</dbReference>
<dbReference type="InterPro" id="IPR056413">
    <property type="entry name" value="TPR_CcmH_CycH"/>
</dbReference>
<evidence type="ECO:0000313" key="8">
    <source>
        <dbReference type="EMBL" id="OLP46853.1"/>
    </source>
</evidence>
<dbReference type="SUPFAM" id="SSF48452">
    <property type="entry name" value="TPR-like"/>
    <property type="match status" value="1"/>
</dbReference>
<evidence type="ECO:0000256" key="4">
    <source>
        <dbReference type="ARBA" id="ARBA00022803"/>
    </source>
</evidence>
<protein>
    <submittedName>
        <fullName evidence="8">C-type cytochrome biogenesis protein CcmI</fullName>
    </submittedName>
</protein>
<dbReference type="OrthoDB" id="9815847at2"/>
<keyword evidence="9" id="KW-1185">Reference proteome</keyword>
<dbReference type="Pfam" id="PF13174">
    <property type="entry name" value="TPR_6"/>
    <property type="match status" value="1"/>
</dbReference>
<dbReference type="Gene3D" id="1.25.40.10">
    <property type="entry name" value="Tetratricopeptide repeat domain"/>
    <property type="match status" value="2"/>
</dbReference>
<accession>A0A1Q8ZY00</accession>